<dbReference type="EMBL" id="AP022558">
    <property type="protein sequence ID" value="BBW98887.1"/>
    <property type="molecule type" value="Genomic_DNA"/>
</dbReference>
<dbReference type="AlphaFoldDB" id="A0A679FXP2"/>
<gene>
    <name evidence="1" type="ORF">GsuE55_37200</name>
</gene>
<evidence type="ECO:0000313" key="1">
    <source>
        <dbReference type="EMBL" id="BBW98887.1"/>
    </source>
</evidence>
<protein>
    <submittedName>
        <fullName evidence="1">Uncharacterized protein</fullName>
    </submittedName>
</protein>
<organism evidence="1 2">
    <name type="scientific">Geobacillus subterraneus</name>
    <dbReference type="NCBI Taxonomy" id="129338"/>
    <lineage>
        <taxon>Bacteria</taxon>
        <taxon>Bacillati</taxon>
        <taxon>Bacillota</taxon>
        <taxon>Bacilli</taxon>
        <taxon>Bacillales</taxon>
        <taxon>Anoxybacillaceae</taxon>
        <taxon>Geobacillus</taxon>
    </lineage>
</organism>
<geneLocation type="plasmid" evidence="1 2">
    <name>pGspE55-1</name>
</geneLocation>
<keyword evidence="2" id="KW-1185">Reference proteome</keyword>
<keyword evidence="1" id="KW-0614">Plasmid</keyword>
<dbReference type="RefSeq" id="WP_172418864.1">
    <property type="nucleotide sequence ID" value="NZ_AP022558.1"/>
</dbReference>
<evidence type="ECO:0000313" key="2">
    <source>
        <dbReference type="Proteomes" id="UP000501421"/>
    </source>
</evidence>
<accession>A0A679FXP2</accession>
<proteinExistence type="predicted"/>
<reference evidence="2" key="1">
    <citation type="journal article" date="2020" name="Microbiol. Resour. Announc.">
        <title>Complete Genome Sequence of Geobacillus sp. Strain E55-1, Isolated from Mine Geyser in Japan.</title>
        <authorList>
            <person name="Miyazaki K."/>
            <person name="Hase E."/>
            <person name="Tokito N."/>
        </authorList>
    </citation>
    <scope>NUCLEOTIDE SEQUENCE [LARGE SCALE GENOMIC DNA]</scope>
    <source>
        <strain evidence="2">E55-1</strain>
        <plasmid evidence="2">pGspE55-1</plasmid>
    </source>
</reference>
<dbReference type="Proteomes" id="UP000501421">
    <property type="component" value="Plasmid pGspE55-1"/>
</dbReference>
<sequence length="94" mass="11346">MNKGIFVNPGSLEKDIATVFQKETSLSDIYCRVRFCEQTKEEKVLIYYQKNHKVLQESSLFDWLEKLSGFYHMEIVDYDVMMARDEVYYFFFVE</sequence>
<name>A0A679FXP2_9BACL</name>